<gene>
    <name evidence="2" type="ORF">EW139_07400</name>
</gene>
<feature type="transmembrane region" description="Helical" evidence="1">
    <location>
        <begin position="125"/>
        <end position="143"/>
    </location>
</feature>
<evidence type="ECO:0000313" key="2">
    <source>
        <dbReference type="EMBL" id="QBR47959.1"/>
    </source>
</evidence>
<feature type="transmembrane region" description="Helical" evidence="1">
    <location>
        <begin position="56"/>
        <end position="76"/>
    </location>
</feature>
<organism evidence="2 3">
    <name type="scientific">Leuconostoc kimchii</name>
    <dbReference type="NCBI Taxonomy" id="136609"/>
    <lineage>
        <taxon>Bacteria</taxon>
        <taxon>Bacillati</taxon>
        <taxon>Bacillota</taxon>
        <taxon>Bacilli</taxon>
        <taxon>Lactobacillales</taxon>
        <taxon>Lactobacillaceae</taxon>
        <taxon>Leuconostoc</taxon>
    </lineage>
</organism>
<keyword evidence="2" id="KW-0762">Sugar transport</keyword>
<proteinExistence type="predicted"/>
<feature type="transmembrane region" description="Helical" evidence="1">
    <location>
        <begin position="97"/>
        <end position="119"/>
    </location>
</feature>
<accession>A0ABX5SKQ2</accession>
<feature type="transmembrane region" description="Helical" evidence="1">
    <location>
        <begin position="33"/>
        <end position="50"/>
    </location>
</feature>
<keyword evidence="1" id="KW-1133">Transmembrane helix</keyword>
<dbReference type="Proteomes" id="UP000295756">
    <property type="component" value="Chromosome"/>
</dbReference>
<name>A0ABX5SKQ2_9LACO</name>
<evidence type="ECO:0000313" key="3">
    <source>
        <dbReference type="Proteomes" id="UP000295756"/>
    </source>
</evidence>
<evidence type="ECO:0000256" key="1">
    <source>
        <dbReference type="SAM" id="Phobius"/>
    </source>
</evidence>
<dbReference type="EMBL" id="CP037939">
    <property type="protein sequence ID" value="QBR47959.1"/>
    <property type="molecule type" value="Genomic_DNA"/>
</dbReference>
<protein>
    <submittedName>
        <fullName evidence="2">Sugar transporter</fullName>
    </submittedName>
</protein>
<keyword evidence="2" id="KW-0813">Transport</keyword>
<reference evidence="2 3" key="1">
    <citation type="submission" date="2019-03" db="EMBL/GenBank/DDBJ databases">
        <title>Complete Genome Sequence of Leuconostoc kimchii strain NKJ218 Isolated from Homemade Kimchi.</title>
        <authorList>
            <person name="Jung J.Y."/>
            <person name="Jin H.M."/>
            <person name="Jung J.-W."/>
            <person name="Lee S.-Y."/>
            <person name="Ryu B.-G."/>
            <person name="Han S.-S."/>
            <person name="Kang H.K."/>
            <person name="Choi H.W."/>
            <person name="Chung E.J."/>
            <person name="Choi K.-M."/>
        </authorList>
    </citation>
    <scope>NUCLEOTIDE SEQUENCE [LARGE SCALE GENOMIC DNA]</scope>
    <source>
        <strain evidence="2 3">NKJ218</strain>
    </source>
</reference>
<sequence>MTLKSKERTSETSIEKNRQDMSLKSMQFNRFMLIRYATAFFFFVNLYWALIMRHTWVVALPLLLIVITSLAIIEQIKLFGQHSNQLRFSKIYFRSQIVANAMLIISTMTPLFSSLFQFINNTWQNRVIVLFLLLLGILLLLVVNKRLNLISVDQDKYYARLIAYQNSLTNKEMK</sequence>
<keyword evidence="1" id="KW-0472">Membrane</keyword>
<keyword evidence="3" id="KW-1185">Reference proteome</keyword>
<keyword evidence="1" id="KW-0812">Transmembrane</keyword>